<name>A0A9X1WDZ6_9VIBR</name>
<reference evidence="1" key="1">
    <citation type="submission" date="2021-11" db="EMBL/GenBank/DDBJ databases">
        <title>Vibrio ZSDE26 sp. nov. and Vibrio ZSDZ34 sp. nov., isolated from coastal seawater in Qingdao.</title>
        <authorList>
            <person name="Zhang P."/>
        </authorList>
    </citation>
    <scope>NUCLEOTIDE SEQUENCE</scope>
    <source>
        <strain evidence="1">ZSDZ34</strain>
    </source>
</reference>
<evidence type="ECO:0000313" key="1">
    <source>
        <dbReference type="EMBL" id="MCJ2378619.1"/>
    </source>
</evidence>
<comment type="caution">
    <text evidence="1">The sequence shown here is derived from an EMBL/GenBank/DDBJ whole genome shotgun (WGS) entry which is preliminary data.</text>
</comment>
<protein>
    <submittedName>
        <fullName evidence="1">YjbH domain-containing protein</fullName>
    </submittedName>
</protein>
<keyword evidence="2" id="KW-1185">Reference proteome</keyword>
<dbReference type="EMBL" id="JAJNNZ010000019">
    <property type="protein sequence ID" value="MCJ2378619.1"/>
    <property type="molecule type" value="Genomic_DNA"/>
</dbReference>
<accession>A0A9X1WDZ6</accession>
<evidence type="ECO:0000313" key="2">
    <source>
        <dbReference type="Proteomes" id="UP001139488"/>
    </source>
</evidence>
<dbReference type="AlphaFoldDB" id="A0A9X1WDZ6"/>
<gene>
    <name evidence="1" type="ORF">LNL84_17550</name>
</gene>
<dbReference type="RefSeq" id="WP_244359008.1">
    <property type="nucleotide sequence ID" value="NZ_JAJNNZ010000019.1"/>
</dbReference>
<proteinExistence type="predicted"/>
<dbReference type="InterPro" id="IPR010344">
    <property type="entry name" value="YbjH"/>
</dbReference>
<dbReference type="Proteomes" id="UP001139488">
    <property type="component" value="Unassembled WGS sequence"/>
</dbReference>
<organism evidence="1 2">
    <name type="scientific">Vibrio gelatinilyticus</name>
    <dbReference type="NCBI Taxonomy" id="2893468"/>
    <lineage>
        <taxon>Bacteria</taxon>
        <taxon>Pseudomonadati</taxon>
        <taxon>Pseudomonadota</taxon>
        <taxon>Gammaproteobacteria</taxon>
        <taxon>Vibrionales</taxon>
        <taxon>Vibrionaceae</taxon>
        <taxon>Vibrio</taxon>
    </lineage>
</organism>
<dbReference type="Pfam" id="PF06082">
    <property type="entry name" value="YjbH"/>
    <property type="match status" value="1"/>
</dbReference>
<sequence length="746" mass="82911">MKGFRCCRFVSIYVLTAVLPTVISRSLASVLILTMSLSSFVAHASESSSDYPQFAIPTTMAQTGGAGLLRTPHAQTLGFGQISLNYHNEANVDKTTPYGRGAHNTFLMGVGVLPHIEFVVQNTHKEINGEAWKTGSDLSYSAKLDAGWLIPKDWFQLAFGLSDFGGQANHHESAYVVTSKQFSSVRFSLGYGHNPEASTHQMGEDYLSGAFGGIEFQALSWLQLVADYDGTGANAGLKLFTPDSWLPYGVKANLTYQAFSDSATFNRDNQWLGLGLSLPLSGPNAAPRYHRPQDAGEKVDQRALTLTLQEAERQTHEAALTTTSRPKAVNKSDNVKAQESAERPLSVLSRKLSQYGFENVSVGIYEEQLMVRAENNLFNLNEIDAIGVILGFISEQIAHPSFSLTLLNNNLPVVNISGSNENLRRLFHDNSLHKDATLPKLMVSTRNLNQGADQTQWLERDENSHLYKPKVIFSPSLYSTIGSEYGVFDYSLALSTNVQVPVWKGGLVDVRHMLPLSHSDDYADGERFGQDRHTSTVDRILLHQGIALPAGMLAQVSAGQIASHYQGGTSEWRWQSTQGTHKLGLEASYYRDKRDDNADVVKPMLAHYRYYIDQYDWALEANAGQYWAGDKGFTVTSKHWFGDTSVNLYYQKTDKSFAGLSLSIPLSFRKDMSPAPLQIRGIEQWTYGYRTMVNNPSNDLNGSLAATSDLQNSIDRNYYNRDRLSASYINANLLRLKDAYMKYGEH</sequence>